<feature type="region of interest" description="Disordered" evidence="6">
    <location>
        <begin position="343"/>
        <end position="369"/>
    </location>
</feature>
<evidence type="ECO:0000256" key="2">
    <source>
        <dbReference type="ARBA" id="ARBA00009773"/>
    </source>
</evidence>
<dbReference type="OrthoDB" id="9799225at2"/>
<dbReference type="GO" id="GO:0055085">
    <property type="term" value="P:transmembrane transport"/>
    <property type="evidence" value="ECO:0007669"/>
    <property type="project" value="TreeGrafter"/>
</dbReference>
<evidence type="ECO:0000256" key="4">
    <source>
        <dbReference type="ARBA" id="ARBA00022989"/>
    </source>
</evidence>
<evidence type="ECO:0000256" key="5">
    <source>
        <dbReference type="ARBA" id="ARBA00023136"/>
    </source>
</evidence>
<organism evidence="8 9">
    <name type="scientific">Pseudonocardia hydrocarbonoxydans</name>
    <dbReference type="NCBI Taxonomy" id="76726"/>
    <lineage>
        <taxon>Bacteria</taxon>
        <taxon>Bacillati</taxon>
        <taxon>Actinomycetota</taxon>
        <taxon>Actinomycetes</taxon>
        <taxon>Pseudonocardiales</taxon>
        <taxon>Pseudonocardiaceae</taxon>
        <taxon>Pseudonocardia</taxon>
    </lineage>
</organism>
<comment type="similarity">
    <text evidence="2">Belongs to the autoinducer-2 exporter (AI-2E) (TC 2.A.86) family.</text>
</comment>
<evidence type="ECO:0000313" key="9">
    <source>
        <dbReference type="Proteomes" id="UP000320338"/>
    </source>
</evidence>
<dbReference type="Proteomes" id="UP000320338">
    <property type="component" value="Unassembled WGS sequence"/>
</dbReference>
<dbReference type="AlphaFoldDB" id="A0A4Y3WNH2"/>
<dbReference type="GO" id="GO:0016020">
    <property type="term" value="C:membrane"/>
    <property type="evidence" value="ECO:0007669"/>
    <property type="project" value="UniProtKB-SubCell"/>
</dbReference>
<keyword evidence="4 7" id="KW-1133">Transmembrane helix</keyword>
<dbReference type="PANTHER" id="PTHR21716">
    <property type="entry name" value="TRANSMEMBRANE PROTEIN"/>
    <property type="match status" value="1"/>
</dbReference>
<feature type="transmembrane region" description="Helical" evidence="7">
    <location>
        <begin position="59"/>
        <end position="85"/>
    </location>
</feature>
<dbReference type="Pfam" id="PF01594">
    <property type="entry name" value="AI-2E_transport"/>
    <property type="match status" value="1"/>
</dbReference>
<name>A0A4Y3WNH2_9PSEU</name>
<dbReference type="InterPro" id="IPR002549">
    <property type="entry name" value="AI-2E-like"/>
</dbReference>
<proteinExistence type="inferred from homology"/>
<dbReference type="PANTHER" id="PTHR21716:SF64">
    <property type="entry name" value="AI-2 TRANSPORT PROTEIN TQSA"/>
    <property type="match status" value="1"/>
</dbReference>
<accession>A0A4Y3WNH2</accession>
<evidence type="ECO:0000256" key="6">
    <source>
        <dbReference type="SAM" id="MobiDB-lite"/>
    </source>
</evidence>
<gene>
    <name evidence="8" type="ORF">PHY01_27450</name>
</gene>
<keyword evidence="5 7" id="KW-0472">Membrane</keyword>
<comment type="subcellular location">
    <subcellularLocation>
        <location evidence="1">Membrane</location>
        <topology evidence="1">Multi-pass membrane protein</topology>
    </subcellularLocation>
</comment>
<dbReference type="RefSeq" id="WP_141278995.1">
    <property type="nucleotide sequence ID" value="NZ_BAAARZ010000023.1"/>
</dbReference>
<feature type="transmembrane region" description="Helical" evidence="7">
    <location>
        <begin position="131"/>
        <end position="159"/>
    </location>
</feature>
<feature type="transmembrane region" description="Helical" evidence="7">
    <location>
        <begin position="258"/>
        <end position="277"/>
    </location>
</feature>
<reference evidence="8 9" key="1">
    <citation type="submission" date="2019-06" db="EMBL/GenBank/DDBJ databases">
        <title>Whole genome shotgun sequence of Pseudonocardia hydrocarbonoxydans NBRC 14498.</title>
        <authorList>
            <person name="Hosoyama A."/>
            <person name="Uohara A."/>
            <person name="Ohji S."/>
            <person name="Ichikawa N."/>
        </authorList>
    </citation>
    <scope>NUCLEOTIDE SEQUENCE [LARGE SCALE GENOMIC DNA]</scope>
    <source>
        <strain evidence="8 9">NBRC 14498</strain>
    </source>
</reference>
<sequence>MTALPRAFVVLVGAAAAVVLAAGVQATAWLIGPAFLAFVIVIVVSPVEGRLRGLGVPRWLSVAALVLLVYAVVLVLVVVLVVSVAQLATILPRYAAEADALVAGLTGLLGEWGVGVGQVRVLAAALDLGRLVAVVGALLAGVTGLATNLVFLLSLMLFLSIESTEASARMAAIAADRPHIADGLVRFAVDTRRYLVVTTVFGLLVGAVDTIALALLGVPLALLWGLLAFLTNYIPYVGFWLGVLPPALLALLVGGPQLVLAVLVIYSVVNFLLTSLAQPRFIGNAVGLSISVTFLGLAFWGWMLGLLGAVLAVPLTLLVKTLLVDCDPRASWAQALLGSARDLPGRRPPVDRVPVQEDDGAPPAALAGG</sequence>
<keyword evidence="9" id="KW-1185">Reference proteome</keyword>
<feature type="transmembrane region" description="Helical" evidence="7">
    <location>
        <begin position="194"/>
        <end position="227"/>
    </location>
</feature>
<feature type="transmembrane region" description="Helical" evidence="7">
    <location>
        <begin position="31"/>
        <end position="47"/>
    </location>
</feature>
<protein>
    <submittedName>
        <fullName evidence="8">AI-2E family transporter</fullName>
    </submittedName>
</protein>
<evidence type="ECO:0000256" key="1">
    <source>
        <dbReference type="ARBA" id="ARBA00004141"/>
    </source>
</evidence>
<evidence type="ECO:0000313" key="8">
    <source>
        <dbReference type="EMBL" id="GEC20462.1"/>
    </source>
</evidence>
<keyword evidence="3 7" id="KW-0812">Transmembrane</keyword>
<evidence type="ECO:0000256" key="3">
    <source>
        <dbReference type="ARBA" id="ARBA00022692"/>
    </source>
</evidence>
<evidence type="ECO:0000256" key="7">
    <source>
        <dbReference type="SAM" id="Phobius"/>
    </source>
</evidence>
<dbReference type="EMBL" id="BJNG01000018">
    <property type="protein sequence ID" value="GEC20462.1"/>
    <property type="molecule type" value="Genomic_DNA"/>
</dbReference>
<comment type="caution">
    <text evidence="8">The sequence shown here is derived from an EMBL/GenBank/DDBJ whole genome shotgun (WGS) entry which is preliminary data.</text>
</comment>